<dbReference type="Pfam" id="PF00528">
    <property type="entry name" value="BPD_transp_1"/>
    <property type="match status" value="1"/>
</dbReference>
<proteinExistence type="inferred from homology"/>
<feature type="transmembrane region" description="Helical" evidence="7">
    <location>
        <begin position="265"/>
        <end position="283"/>
    </location>
</feature>
<sequence>MTTSTAPRTDTRAPVSRHGRRAAPSRTLPKLKTVIIAAAAYLIAFIFLFPYVVMVITALRPQNELQDATYLPSTFAWSNFTNFWTGGLAGNLWVTIQVAAGSTLLVLLVALPAAYYTARHNFRGRTAFLIVVLITQMFQPTAMLVGIYREFYQFGMVDSIWSLILVNGGFNLAFAVWILNAYFSSIPRELEEAAFIDGNGRWGALFRVTLPLAMPGVITALIFTFIAAWNEFVVALTLTTTPEKQPLTVALNSFIGQYEVDWQNLFAGSVIATIPVIILFALIERKVVGGLTAGSIK</sequence>
<dbReference type="InterPro" id="IPR000515">
    <property type="entry name" value="MetI-like"/>
</dbReference>
<dbReference type="RefSeq" id="WP_204026700.1">
    <property type="nucleotide sequence ID" value="NZ_BOOW01000022.1"/>
</dbReference>
<evidence type="ECO:0000256" key="1">
    <source>
        <dbReference type="ARBA" id="ARBA00004651"/>
    </source>
</evidence>
<dbReference type="InterPro" id="IPR035906">
    <property type="entry name" value="MetI-like_sf"/>
</dbReference>
<organism evidence="10 11">
    <name type="scientific">Sinosporangium siamense</name>
    <dbReference type="NCBI Taxonomy" id="1367973"/>
    <lineage>
        <taxon>Bacteria</taxon>
        <taxon>Bacillati</taxon>
        <taxon>Actinomycetota</taxon>
        <taxon>Actinomycetes</taxon>
        <taxon>Streptosporangiales</taxon>
        <taxon>Streptosporangiaceae</taxon>
        <taxon>Sinosporangium</taxon>
    </lineage>
</organism>
<evidence type="ECO:0000256" key="6">
    <source>
        <dbReference type="ARBA" id="ARBA00023136"/>
    </source>
</evidence>
<dbReference type="PANTHER" id="PTHR32243">
    <property type="entry name" value="MALTOSE TRANSPORT SYSTEM PERMEASE-RELATED"/>
    <property type="match status" value="1"/>
</dbReference>
<dbReference type="AlphaFoldDB" id="A0A919RG92"/>
<name>A0A919RG92_9ACTN</name>
<gene>
    <name evidence="10" type="ORF">Ssi02_35440</name>
</gene>
<dbReference type="PROSITE" id="PS50928">
    <property type="entry name" value="ABC_TM1"/>
    <property type="match status" value="1"/>
</dbReference>
<keyword evidence="5 7" id="KW-1133">Transmembrane helix</keyword>
<evidence type="ECO:0000256" key="3">
    <source>
        <dbReference type="ARBA" id="ARBA00022475"/>
    </source>
</evidence>
<evidence type="ECO:0000256" key="4">
    <source>
        <dbReference type="ARBA" id="ARBA00022692"/>
    </source>
</evidence>
<dbReference type="PANTHER" id="PTHR32243:SF18">
    <property type="entry name" value="INNER MEMBRANE ABC TRANSPORTER PERMEASE PROTEIN YCJP"/>
    <property type="match status" value="1"/>
</dbReference>
<dbReference type="CDD" id="cd06261">
    <property type="entry name" value="TM_PBP2"/>
    <property type="match status" value="1"/>
</dbReference>
<dbReference type="GO" id="GO:0055085">
    <property type="term" value="P:transmembrane transport"/>
    <property type="evidence" value="ECO:0007669"/>
    <property type="project" value="InterPro"/>
</dbReference>
<feature type="transmembrane region" description="Helical" evidence="7">
    <location>
        <begin position="160"/>
        <end position="183"/>
    </location>
</feature>
<feature type="transmembrane region" description="Helical" evidence="7">
    <location>
        <begin position="204"/>
        <end position="229"/>
    </location>
</feature>
<dbReference type="SUPFAM" id="SSF161098">
    <property type="entry name" value="MetI-like"/>
    <property type="match status" value="1"/>
</dbReference>
<comment type="caution">
    <text evidence="10">The sequence shown here is derived from an EMBL/GenBank/DDBJ whole genome shotgun (WGS) entry which is preliminary data.</text>
</comment>
<evidence type="ECO:0000313" key="10">
    <source>
        <dbReference type="EMBL" id="GII93313.1"/>
    </source>
</evidence>
<accession>A0A919RG92</accession>
<keyword evidence="4 7" id="KW-0812">Transmembrane</keyword>
<feature type="region of interest" description="Disordered" evidence="8">
    <location>
        <begin position="1"/>
        <end position="24"/>
    </location>
</feature>
<keyword evidence="6 7" id="KW-0472">Membrane</keyword>
<dbReference type="Gene3D" id="1.10.3720.10">
    <property type="entry name" value="MetI-like"/>
    <property type="match status" value="1"/>
</dbReference>
<comment type="subcellular location">
    <subcellularLocation>
        <location evidence="1 7">Cell membrane</location>
        <topology evidence="1 7">Multi-pass membrane protein</topology>
    </subcellularLocation>
</comment>
<evidence type="ECO:0000259" key="9">
    <source>
        <dbReference type="PROSITE" id="PS50928"/>
    </source>
</evidence>
<comment type="similarity">
    <text evidence="7">Belongs to the binding-protein-dependent transport system permease family.</text>
</comment>
<dbReference type="InterPro" id="IPR050901">
    <property type="entry name" value="BP-dep_ABC_trans_perm"/>
</dbReference>
<keyword evidence="11" id="KW-1185">Reference proteome</keyword>
<dbReference type="EMBL" id="BOOW01000022">
    <property type="protein sequence ID" value="GII93313.1"/>
    <property type="molecule type" value="Genomic_DNA"/>
</dbReference>
<evidence type="ECO:0000256" key="5">
    <source>
        <dbReference type="ARBA" id="ARBA00022989"/>
    </source>
</evidence>
<evidence type="ECO:0000256" key="7">
    <source>
        <dbReference type="RuleBase" id="RU363032"/>
    </source>
</evidence>
<evidence type="ECO:0000313" key="11">
    <source>
        <dbReference type="Proteomes" id="UP000606172"/>
    </source>
</evidence>
<keyword evidence="2 7" id="KW-0813">Transport</keyword>
<feature type="transmembrane region" description="Helical" evidence="7">
    <location>
        <begin position="34"/>
        <end position="59"/>
    </location>
</feature>
<keyword evidence="3" id="KW-1003">Cell membrane</keyword>
<evidence type="ECO:0000256" key="2">
    <source>
        <dbReference type="ARBA" id="ARBA00022448"/>
    </source>
</evidence>
<dbReference type="Proteomes" id="UP000606172">
    <property type="component" value="Unassembled WGS sequence"/>
</dbReference>
<feature type="transmembrane region" description="Helical" evidence="7">
    <location>
        <begin position="127"/>
        <end position="148"/>
    </location>
</feature>
<dbReference type="GO" id="GO:0005886">
    <property type="term" value="C:plasma membrane"/>
    <property type="evidence" value="ECO:0007669"/>
    <property type="project" value="UniProtKB-SubCell"/>
</dbReference>
<evidence type="ECO:0000256" key="8">
    <source>
        <dbReference type="SAM" id="MobiDB-lite"/>
    </source>
</evidence>
<feature type="transmembrane region" description="Helical" evidence="7">
    <location>
        <begin position="92"/>
        <end position="115"/>
    </location>
</feature>
<protein>
    <submittedName>
        <fullName evidence="10">Membrane protein</fullName>
    </submittedName>
</protein>
<reference evidence="10" key="1">
    <citation type="submission" date="2021-01" db="EMBL/GenBank/DDBJ databases">
        <title>Whole genome shotgun sequence of Sinosporangium siamense NBRC 109515.</title>
        <authorList>
            <person name="Komaki H."/>
            <person name="Tamura T."/>
        </authorList>
    </citation>
    <scope>NUCLEOTIDE SEQUENCE</scope>
    <source>
        <strain evidence="10">NBRC 109515</strain>
    </source>
</reference>
<feature type="domain" description="ABC transmembrane type-1" evidence="9">
    <location>
        <begin position="92"/>
        <end position="283"/>
    </location>
</feature>